<feature type="compositionally biased region" description="Basic and acidic residues" evidence="5">
    <location>
        <begin position="322"/>
        <end position="335"/>
    </location>
</feature>
<evidence type="ECO:0000256" key="5">
    <source>
        <dbReference type="SAM" id="MobiDB-lite"/>
    </source>
</evidence>
<dbReference type="PROSITE" id="PS50931">
    <property type="entry name" value="HTH_LYSR"/>
    <property type="match status" value="1"/>
</dbReference>
<proteinExistence type="inferred from homology"/>
<keyword evidence="3" id="KW-0238">DNA-binding</keyword>
<dbReference type="PRINTS" id="PR00039">
    <property type="entry name" value="HTHLYSR"/>
</dbReference>
<organism evidence="7 8">
    <name type="scientific">Pendulispora rubella</name>
    <dbReference type="NCBI Taxonomy" id="2741070"/>
    <lineage>
        <taxon>Bacteria</taxon>
        <taxon>Pseudomonadati</taxon>
        <taxon>Myxococcota</taxon>
        <taxon>Myxococcia</taxon>
        <taxon>Myxococcales</taxon>
        <taxon>Sorangiineae</taxon>
        <taxon>Pendulisporaceae</taxon>
        <taxon>Pendulispora</taxon>
    </lineage>
</organism>
<reference evidence="7" key="1">
    <citation type="submission" date="2021-12" db="EMBL/GenBank/DDBJ databases">
        <title>Discovery of the Pendulisporaceae a myxobacterial family with distinct sporulation behavior and unique specialized metabolism.</title>
        <authorList>
            <person name="Garcia R."/>
            <person name="Popoff A."/>
            <person name="Bader C.D."/>
            <person name="Loehr J."/>
            <person name="Walesch S."/>
            <person name="Walt C."/>
            <person name="Boldt J."/>
            <person name="Bunk B."/>
            <person name="Haeckl F.J.F.P.J."/>
            <person name="Gunesch A.P."/>
            <person name="Birkelbach J."/>
            <person name="Nuebel U."/>
            <person name="Pietschmann T."/>
            <person name="Bach T."/>
            <person name="Mueller R."/>
        </authorList>
    </citation>
    <scope>NUCLEOTIDE SEQUENCE</scope>
    <source>
        <strain evidence="7">MSr11367</strain>
    </source>
</reference>
<feature type="region of interest" description="Disordered" evidence="5">
    <location>
        <begin position="301"/>
        <end position="335"/>
    </location>
</feature>
<evidence type="ECO:0000259" key="6">
    <source>
        <dbReference type="PROSITE" id="PS50931"/>
    </source>
</evidence>
<keyword evidence="2" id="KW-0805">Transcription regulation</keyword>
<dbReference type="InterPro" id="IPR036388">
    <property type="entry name" value="WH-like_DNA-bd_sf"/>
</dbReference>
<protein>
    <submittedName>
        <fullName evidence="7">LysR family transcriptional regulator</fullName>
    </submittedName>
</protein>
<sequence length="335" mass="37373">MNEDYGRNLDLNLLRVFVAVADCESVTAAAGRLYLTQPAISAALRRLTETVGAPLFTRRGRGIALTHRGEDLLAMVRPHLSALLDAALAPQPFDPRSSDHTFRIGFSDVIETWLLPPLLRALEKEAPRMRIIALPVQFRTVGLALASRQIDVAVTVADDLPAGFKRRPLYETGFVCMYDPRYAHFKLPLREREYFAHEHVIVSYNGDLRGIVEDLLRKTRIVRCSVSSFHNVGAIIEGSALLATIPETVARSICAERPRLRMTELPFALSGTPMELLWSAADDDNPAGRFIREKIANLAEREFTKHPRSGASPRANAKGRTSNRERATRASRPDR</sequence>
<dbReference type="SUPFAM" id="SSF53850">
    <property type="entry name" value="Periplasmic binding protein-like II"/>
    <property type="match status" value="1"/>
</dbReference>
<keyword evidence="8" id="KW-1185">Reference proteome</keyword>
<dbReference type="PANTHER" id="PTHR30118:SF15">
    <property type="entry name" value="TRANSCRIPTIONAL REGULATORY PROTEIN"/>
    <property type="match status" value="1"/>
</dbReference>
<dbReference type="Gene3D" id="1.10.10.10">
    <property type="entry name" value="Winged helix-like DNA-binding domain superfamily/Winged helix DNA-binding domain"/>
    <property type="match status" value="1"/>
</dbReference>
<evidence type="ECO:0000256" key="2">
    <source>
        <dbReference type="ARBA" id="ARBA00023015"/>
    </source>
</evidence>
<dbReference type="InterPro" id="IPR005119">
    <property type="entry name" value="LysR_subst-bd"/>
</dbReference>
<dbReference type="InterPro" id="IPR036390">
    <property type="entry name" value="WH_DNA-bd_sf"/>
</dbReference>
<dbReference type="InterPro" id="IPR000847">
    <property type="entry name" value="LysR_HTH_N"/>
</dbReference>
<comment type="similarity">
    <text evidence="1">Belongs to the LysR transcriptional regulatory family.</text>
</comment>
<evidence type="ECO:0000256" key="4">
    <source>
        <dbReference type="ARBA" id="ARBA00023163"/>
    </source>
</evidence>
<evidence type="ECO:0000313" key="7">
    <source>
        <dbReference type="EMBL" id="WXB01130.1"/>
    </source>
</evidence>
<evidence type="ECO:0000256" key="1">
    <source>
        <dbReference type="ARBA" id="ARBA00009437"/>
    </source>
</evidence>
<evidence type="ECO:0000313" key="8">
    <source>
        <dbReference type="Proteomes" id="UP001374803"/>
    </source>
</evidence>
<dbReference type="Gene3D" id="3.40.190.10">
    <property type="entry name" value="Periplasmic binding protein-like II"/>
    <property type="match status" value="2"/>
</dbReference>
<evidence type="ECO:0000256" key="3">
    <source>
        <dbReference type="ARBA" id="ARBA00023125"/>
    </source>
</evidence>
<dbReference type="Pfam" id="PF00126">
    <property type="entry name" value="HTH_1"/>
    <property type="match status" value="1"/>
</dbReference>
<dbReference type="Pfam" id="PF03466">
    <property type="entry name" value="LysR_substrate"/>
    <property type="match status" value="1"/>
</dbReference>
<dbReference type="Proteomes" id="UP001374803">
    <property type="component" value="Chromosome"/>
</dbReference>
<dbReference type="RefSeq" id="WP_394830740.1">
    <property type="nucleotide sequence ID" value="NZ_CP089929.1"/>
</dbReference>
<keyword evidence="4" id="KW-0804">Transcription</keyword>
<feature type="domain" description="HTH lysR-type" evidence="6">
    <location>
        <begin position="9"/>
        <end position="66"/>
    </location>
</feature>
<name>A0ABZ2KRK1_9BACT</name>
<dbReference type="PANTHER" id="PTHR30118">
    <property type="entry name" value="HTH-TYPE TRANSCRIPTIONAL REGULATOR LEUO-RELATED"/>
    <property type="match status" value="1"/>
</dbReference>
<accession>A0ABZ2KRK1</accession>
<dbReference type="EMBL" id="CP089983">
    <property type="protein sequence ID" value="WXB01130.1"/>
    <property type="molecule type" value="Genomic_DNA"/>
</dbReference>
<gene>
    <name evidence="7" type="ORF">LVJ94_29955</name>
</gene>
<dbReference type="SUPFAM" id="SSF46785">
    <property type="entry name" value="Winged helix' DNA-binding domain"/>
    <property type="match status" value="1"/>
</dbReference>
<dbReference type="InterPro" id="IPR050389">
    <property type="entry name" value="LysR-type_TF"/>
</dbReference>